<name>A0A381RH39_9ZZZZ</name>
<gene>
    <name evidence="3" type="ORF">METZ01_LOCUS42051</name>
</gene>
<sequence>MKATVIQLNSKTNKKKNLNEAMLLAEKAIVADKPDLIAFPEMMAFYGGTDEDKKSSAEDIPDGETTQQLSTLAKTNKIFVHGGSFCEKAGSKIYNTTLAFDRSGEIIAQYRKIHLFDITTPDGKSYKESDTVISGNQVITYKADDLVIGCSICYDLRFSELYLGLAKKNADLIMIPAAFTLQTGKDHWSTLIKARAIETQAYVLAPAQCGEYPDGKGGLRQTWGHSMIVDPWGHIIAQASDGIGWASATINSDYLQTIRNNVPVANHRVL</sequence>
<reference evidence="3" key="1">
    <citation type="submission" date="2018-05" db="EMBL/GenBank/DDBJ databases">
        <authorList>
            <person name="Lanie J.A."/>
            <person name="Ng W.-L."/>
            <person name="Kazmierczak K.M."/>
            <person name="Andrzejewski T.M."/>
            <person name="Davidsen T.M."/>
            <person name="Wayne K.J."/>
            <person name="Tettelin H."/>
            <person name="Glass J.I."/>
            <person name="Rusch D."/>
            <person name="Podicherti R."/>
            <person name="Tsui H.-C.T."/>
            <person name="Winkler M.E."/>
        </authorList>
    </citation>
    <scope>NUCLEOTIDE SEQUENCE</scope>
</reference>
<dbReference type="PANTHER" id="PTHR23088">
    <property type="entry name" value="NITRILASE-RELATED"/>
    <property type="match status" value="1"/>
</dbReference>
<dbReference type="CDD" id="cd07572">
    <property type="entry name" value="nit"/>
    <property type="match status" value="1"/>
</dbReference>
<evidence type="ECO:0000259" key="2">
    <source>
        <dbReference type="PROSITE" id="PS50263"/>
    </source>
</evidence>
<accession>A0A381RH39</accession>
<dbReference type="GO" id="GO:0016811">
    <property type="term" value="F:hydrolase activity, acting on carbon-nitrogen (but not peptide) bonds, in linear amides"/>
    <property type="evidence" value="ECO:0007669"/>
    <property type="project" value="InterPro"/>
</dbReference>
<keyword evidence="1" id="KW-0378">Hydrolase</keyword>
<dbReference type="PROSITE" id="PS50263">
    <property type="entry name" value="CN_HYDROLASE"/>
    <property type="match status" value="1"/>
</dbReference>
<dbReference type="InterPro" id="IPR045254">
    <property type="entry name" value="Nit1/2_C-N_Hydrolase"/>
</dbReference>
<protein>
    <recommendedName>
        <fullName evidence="2">CN hydrolase domain-containing protein</fullName>
    </recommendedName>
</protein>
<feature type="domain" description="CN hydrolase" evidence="2">
    <location>
        <begin position="1"/>
        <end position="252"/>
    </location>
</feature>
<evidence type="ECO:0000256" key="1">
    <source>
        <dbReference type="ARBA" id="ARBA00022801"/>
    </source>
</evidence>
<proteinExistence type="predicted"/>
<dbReference type="SUPFAM" id="SSF56317">
    <property type="entry name" value="Carbon-nitrogen hydrolase"/>
    <property type="match status" value="1"/>
</dbReference>
<dbReference type="InterPro" id="IPR036526">
    <property type="entry name" value="C-N_Hydrolase_sf"/>
</dbReference>
<dbReference type="InterPro" id="IPR003010">
    <property type="entry name" value="C-N_Hydrolase"/>
</dbReference>
<dbReference type="Gene3D" id="3.60.110.10">
    <property type="entry name" value="Carbon-nitrogen hydrolase"/>
    <property type="match status" value="1"/>
</dbReference>
<organism evidence="3">
    <name type="scientific">marine metagenome</name>
    <dbReference type="NCBI Taxonomy" id="408172"/>
    <lineage>
        <taxon>unclassified sequences</taxon>
        <taxon>metagenomes</taxon>
        <taxon>ecological metagenomes</taxon>
    </lineage>
</organism>
<dbReference type="EMBL" id="UINC01001808">
    <property type="protein sequence ID" value="SUZ89197.1"/>
    <property type="molecule type" value="Genomic_DNA"/>
</dbReference>
<dbReference type="AlphaFoldDB" id="A0A381RH39"/>
<dbReference type="Pfam" id="PF00795">
    <property type="entry name" value="CN_hydrolase"/>
    <property type="match status" value="1"/>
</dbReference>
<evidence type="ECO:0000313" key="3">
    <source>
        <dbReference type="EMBL" id="SUZ89197.1"/>
    </source>
</evidence>
<dbReference type="PANTHER" id="PTHR23088:SF27">
    <property type="entry name" value="DEAMINATED GLUTATHIONE AMIDASE"/>
    <property type="match status" value="1"/>
</dbReference>